<accession>A0A9I9DBH1</accession>
<organism evidence="1">
    <name type="scientific">Cucumis melo</name>
    <name type="common">Muskmelon</name>
    <dbReference type="NCBI Taxonomy" id="3656"/>
    <lineage>
        <taxon>Eukaryota</taxon>
        <taxon>Viridiplantae</taxon>
        <taxon>Streptophyta</taxon>
        <taxon>Embryophyta</taxon>
        <taxon>Tracheophyta</taxon>
        <taxon>Spermatophyta</taxon>
        <taxon>Magnoliopsida</taxon>
        <taxon>eudicotyledons</taxon>
        <taxon>Gunneridae</taxon>
        <taxon>Pentapetalae</taxon>
        <taxon>rosids</taxon>
        <taxon>fabids</taxon>
        <taxon>Cucurbitales</taxon>
        <taxon>Cucurbitaceae</taxon>
        <taxon>Benincaseae</taxon>
        <taxon>Cucumis</taxon>
    </lineage>
</organism>
<reference evidence="1" key="1">
    <citation type="submission" date="2023-03" db="UniProtKB">
        <authorList>
            <consortium name="EnsemblPlants"/>
        </authorList>
    </citation>
    <scope>IDENTIFICATION</scope>
</reference>
<proteinExistence type="predicted"/>
<protein>
    <submittedName>
        <fullName evidence="1">Uncharacterized protein</fullName>
    </submittedName>
</protein>
<dbReference type="Gramene" id="MELO3C015884.2.1">
    <property type="protein sequence ID" value="MELO3C015884.2.1"/>
    <property type="gene ID" value="MELO3C015884.2"/>
</dbReference>
<dbReference type="AlphaFoldDB" id="A0A9I9DBH1"/>
<dbReference type="EnsemblPlants" id="MELO3C015884.2.1">
    <property type="protein sequence ID" value="MELO3C015884.2.1"/>
    <property type="gene ID" value="MELO3C015884.2"/>
</dbReference>
<sequence>MSPTLWFANFITITGFRMNEVHQNKPHLYVAVKKHANEWERIQFQDNKACLSSEDNETASVHVLGKLGYGRVKRHYPLDEQNMLLQPNIPILTPGKRGKIEKKTE</sequence>
<name>A0A9I9DBH1_CUCME</name>
<evidence type="ECO:0000313" key="1">
    <source>
        <dbReference type="EnsemblPlants" id="MELO3C015884.2.1"/>
    </source>
</evidence>